<dbReference type="PROSITE" id="PS51462">
    <property type="entry name" value="NUDIX"/>
    <property type="match status" value="1"/>
</dbReference>
<reference evidence="5" key="2">
    <citation type="submission" date="2015-01" db="EMBL/GenBank/DDBJ databases">
        <title>Evolutionary Origins and Diversification of the Mycorrhizal Mutualists.</title>
        <authorList>
            <consortium name="DOE Joint Genome Institute"/>
            <consortium name="Mycorrhizal Genomics Consortium"/>
            <person name="Kohler A."/>
            <person name="Kuo A."/>
            <person name="Nagy L.G."/>
            <person name="Floudas D."/>
            <person name="Copeland A."/>
            <person name="Barry K.W."/>
            <person name="Cichocki N."/>
            <person name="Veneault-Fourrey C."/>
            <person name="LaButti K."/>
            <person name="Lindquist E.A."/>
            <person name="Lipzen A."/>
            <person name="Lundell T."/>
            <person name="Morin E."/>
            <person name="Murat C."/>
            <person name="Riley R."/>
            <person name="Ohm R."/>
            <person name="Sun H."/>
            <person name="Tunlid A."/>
            <person name="Henrissat B."/>
            <person name="Grigoriev I.V."/>
            <person name="Hibbett D.S."/>
            <person name="Martin F."/>
        </authorList>
    </citation>
    <scope>NUCLEOTIDE SEQUENCE [LARGE SCALE GENOMIC DNA]</scope>
    <source>
        <strain evidence="5">Zn</strain>
    </source>
</reference>
<feature type="region of interest" description="Disordered" evidence="2">
    <location>
        <begin position="79"/>
        <end position="101"/>
    </location>
</feature>
<dbReference type="PANTHER" id="PTHR21340">
    <property type="entry name" value="DIADENOSINE 5,5-P1,P4-TETRAPHOSPHATE PYROPHOSPHOHYDROLASE MUTT"/>
    <property type="match status" value="1"/>
</dbReference>
<name>A0A0C3HWM4_OIDMZ</name>
<dbReference type="SUPFAM" id="SSF55811">
    <property type="entry name" value="Nudix"/>
    <property type="match status" value="1"/>
</dbReference>
<dbReference type="GO" id="GO:0006167">
    <property type="term" value="P:AMP biosynthetic process"/>
    <property type="evidence" value="ECO:0007669"/>
    <property type="project" value="TreeGrafter"/>
</dbReference>
<protein>
    <recommendedName>
        <fullName evidence="3">Nudix hydrolase domain-containing protein</fullName>
    </recommendedName>
</protein>
<accession>A0A0C3HWM4</accession>
<reference evidence="4 5" key="1">
    <citation type="submission" date="2014-04" db="EMBL/GenBank/DDBJ databases">
        <authorList>
            <consortium name="DOE Joint Genome Institute"/>
            <person name="Kuo A."/>
            <person name="Martino E."/>
            <person name="Perotto S."/>
            <person name="Kohler A."/>
            <person name="Nagy L.G."/>
            <person name="Floudas D."/>
            <person name="Copeland A."/>
            <person name="Barry K.W."/>
            <person name="Cichocki N."/>
            <person name="Veneault-Fourrey C."/>
            <person name="LaButti K."/>
            <person name="Lindquist E.A."/>
            <person name="Lipzen A."/>
            <person name="Lundell T."/>
            <person name="Morin E."/>
            <person name="Murat C."/>
            <person name="Sun H."/>
            <person name="Tunlid A."/>
            <person name="Henrissat B."/>
            <person name="Grigoriev I.V."/>
            <person name="Hibbett D.S."/>
            <person name="Martin F."/>
            <person name="Nordberg H.P."/>
            <person name="Cantor M.N."/>
            <person name="Hua S.X."/>
        </authorList>
    </citation>
    <scope>NUCLEOTIDE SEQUENCE [LARGE SCALE GENOMIC DNA]</scope>
    <source>
        <strain evidence="4 5">Zn</strain>
    </source>
</reference>
<dbReference type="InterPro" id="IPR020084">
    <property type="entry name" value="NUDIX_hydrolase_CS"/>
</dbReference>
<dbReference type="GO" id="GO:0006754">
    <property type="term" value="P:ATP biosynthetic process"/>
    <property type="evidence" value="ECO:0007669"/>
    <property type="project" value="TreeGrafter"/>
</dbReference>
<dbReference type="InterPro" id="IPR051325">
    <property type="entry name" value="Nudix_hydrolase_domain"/>
</dbReference>
<evidence type="ECO:0000259" key="3">
    <source>
        <dbReference type="PROSITE" id="PS51462"/>
    </source>
</evidence>
<keyword evidence="1" id="KW-0378">Hydrolase</keyword>
<dbReference type="OrthoDB" id="10259236at2759"/>
<dbReference type="PROSITE" id="PS51257">
    <property type="entry name" value="PROKAR_LIPOPROTEIN"/>
    <property type="match status" value="1"/>
</dbReference>
<dbReference type="InParanoid" id="A0A0C3HWM4"/>
<proteinExistence type="predicted"/>
<evidence type="ECO:0000313" key="4">
    <source>
        <dbReference type="EMBL" id="KIN07330.1"/>
    </source>
</evidence>
<dbReference type="Gene3D" id="3.90.79.10">
    <property type="entry name" value="Nucleoside Triphosphate Pyrophosphohydrolase"/>
    <property type="match status" value="1"/>
</dbReference>
<dbReference type="EMBL" id="KN832870">
    <property type="protein sequence ID" value="KIN07330.1"/>
    <property type="molecule type" value="Genomic_DNA"/>
</dbReference>
<dbReference type="GO" id="GO:0004081">
    <property type="term" value="F:bis(5'-nucleosyl)-tetraphosphatase (asymmetrical) activity"/>
    <property type="evidence" value="ECO:0007669"/>
    <property type="project" value="TreeGrafter"/>
</dbReference>
<evidence type="ECO:0000313" key="5">
    <source>
        <dbReference type="Proteomes" id="UP000054321"/>
    </source>
</evidence>
<gene>
    <name evidence="4" type="ORF">OIDMADRAFT_47241</name>
</gene>
<sequence length="179" mass="19926">MPSRQSLHFSSQFVISCGTVTIDPTTKKVLLIFNRTSKQHLLPKGRKNTSETLESAAVRETFEETGIRCELLPHAFPHRAPLSPEAEKENGEAGEKPLGTEPIAVQQRNSIGVWKIIFWFIAKADSTIAKVEGTQEAYENYDTIWADANAAPRMMTRQGDKEIVTKAIETVLGVEKSEL</sequence>
<dbReference type="InterPro" id="IPR000086">
    <property type="entry name" value="NUDIX_hydrolase_dom"/>
</dbReference>
<dbReference type="Pfam" id="PF00293">
    <property type="entry name" value="NUDIX"/>
    <property type="match status" value="1"/>
</dbReference>
<dbReference type="InterPro" id="IPR015797">
    <property type="entry name" value="NUDIX_hydrolase-like_dom_sf"/>
</dbReference>
<organism evidence="4 5">
    <name type="scientific">Oidiodendron maius (strain Zn)</name>
    <dbReference type="NCBI Taxonomy" id="913774"/>
    <lineage>
        <taxon>Eukaryota</taxon>
        <taxon>Fungi</taxon>
        <taxon>Dikarya</taxon>
        <taxon>Ascomycota</taxon>
        <taxon>Pezizomycotina</taxon>
        <taxon>Leotiomycetes</taxon>
        <taxon>Leotiomycetes incertae sedis</taxon>
        <taxon>Myxotrichaceae</taxon>
        <taxon>Oidiodendron</taxon>
    </lineage>
</organism>
<feature type="compositionally biased region" description="Basic and acidic residues" evidence="2">
    <location>
        <begin position="85"/>
        <end position="95"/>
    </location>
</feature>
<evidence type="ECO:0000256" key="1">
    <source>
        <dbReference type="ARBA" id="ARBA00022801"/>
    </source>
</evidence>
<dbReference type="Proteomes" id="UP000054321">
    <property type="component" value="Unassembled WGS sequence"/>
</dbReference>
<keyword evidence="5" id="KW-1185">Reference proteome</keyword>
<dbReference type="PANTHER" id="PTHR21340:SF0">
    <property type="entry name" value="BIS(5'-NUCLEOSYL)-TETRAPHOSPHATASE [ASYMMETRICAL]"/>
    <property type="match status" value="1"/>
</dbReference>
<dbReference type="PROSITE" id="PS00893">
    <property type="entry name" value="NUDIX_BOX"/>
    <property type="match status" value="1"/>
</dbReference>
<dbReference type="AlphaFoldDB" id="A0A0C3HWM4"/>
<feature type="domain" description="Nudix hydrolase" evidence="3">
    <location>
        <begin position="12"/>
        <end position="169"/>
    </location>
</feature>
<evidence type="ECO:0000256" key="2">
    <source>
        <dbReference type="SAM" id="MobiDB-lite"/>
    </source>
</evidence>
<dbReference type="HOGENOM" id="CLU_037162_2_2_1"/>